<proteinExistence type="predicted"/>
<dbReference type="Proteomes" id="UP001595843">
    <property type="component" value="Unassembled WGS sequence"/>
</dbReference>
<reference evidence="2" key="1">
    <citation type="journal article" date="2019" name="Int. J. Syst. Evol. Microbiol.">
        <title>The Global Catalogue of Microorganisms (GCM) 10K type strain sequencing project: providing services to taxonomists for standard genome sequencing and annotation.</title>
        <authorList>
            <consortium name="The Broad Institute Genomics Platform"/>
            <consortium name="The Broad Institute Genome Sequencing Center for Infectious Disease"/>
            <person name="Wu L."/>
            <person name="Ma J."/>
        </authorList>
    </citation>
    <scope>NUCLEOTIDE SEQUENCE [LARGE SCALE GENOMIC DNA]</scope>
    <source>
        <strain evidence="2">IBRC-M 10813</strain>
    </source>
</reference>
<accession>A0ABV8JD24</accession>
<sequence>MPVNQGWLAHLHALNALEALYHEYWGLDLAEKVQRELKQSVDLLATHLQKVACPCGDTQKDVNFYRSLLEHAEEAVKESNLFPLPLIQEALETYFTRKTADHRCIWRLLRREHDWVKGMETG</sequence>
<dbReference type="EMBL" id="JBHSAP010000007">
    <property type="protein sequence ID" value="MFC4075715.1"/>
    <property type="molecule type" value="Genomic_DNA"/>
</dbReference>
<protein>
    <submittedName>
        <fullName evidence="1">Uncharacterized protein</fullName>
    </submittedName>
</protein>
<gene>
    <name evidence="1" type="ORF">ACFOUO_02710</name>
</gene>
<comment type="caution">
    <text evidence="1">The sequence shown here is derived from an EMBL/GenBank/DDBJ whole genome shotgun (WGS) entry which is preliminary data.</text>
</comment>
<dbReference type="RefSeq" id="WP_380701901.1">
    <property type="nucleotide sequence ID" value="NZ_JBHSAP010000007.1"/>
</dbReference>
<organism evidence="1 2">
    <name type="scientific">Salinithrix halophila</name>
    <dbReference type="NCBI Taxonomy" id="1485204"/>
    <lineage>
        <taxon>Bacteria</taxon>
        <taxon>Bacillati</taxon>
        <taxon>Bacillota</taxon>
        <taxon>Bacilli</taxon>
        <taxon>Bacillales</taxon>
        <taxon>Thermoactinomycetaceae</taxon>
        <taxon>Salinithrix</taxon>
    </lineage>
</organism>
<evidence type="ECO:0000313" key="2">
    <source>
        <dbReference type="Proteomes" id="UP001595843"/>
    </source>
</evidence>
<evidence type="ECO:0000313" key="1">
    <source>
        <dbReference type="EMBL" id="MFC4075715.1"/>
    </source>
</evidence>
<name>A0ABV8JD24_9BACL</name>
<keyword evidence="2" id="KW-1185">Reference proteome</keyword>